<comment type="caution">
    <text evidence="1">The sequence shown here is derived from an EMBL/GenBank/DDBJ whole genome shotgun (WGS) entry which is preliminary data.</text>
</comment>
<proteinExistence type="predicted"/>
<sequence>MAQSIDQTDPFRFLFYLRYAVRKEADCHLVGYTANGLYAQFALRSRKEKELLRQGSSPVDPAGLIVAEPALKFLTPIEGCIDPQVLFRSQAVSGIALFGSELGDLYRGHSEYERAKFQIEYASLGYDIEASSADTQQVFLQLLIQVASWCYCGQGRLRHRIKPKHFSRFCYDIASDFQQLADVHQERLMLHRVFLFRKLLELAGGRHDEAAQRWLYLDATPTESLLLIGAVLQCYGQPTFEYQSDKEFLSNFDVFHGTMISRELLEDRTTKLRQSLPINLPAGSVDGEPVGSCA</sequence>
<dbReference type="AlphaFoldDB" id="A0AAW0R2A0"/>
<keyword evidence="2" id="KW-1185">Reference proteome</keyword>
<reference evidence="1 2" key="1">
    <citation type="submission" date="2023-01" db="EMBL/GenBank/DDBJ databases">
        <title>Analysis of 21 Apiospora genomes using comparative genomics revels a genus with tremendous synthesis potential of carbohydrate active enzymes and secondary metabolites.</title>
        <authorList>
            <person name="Sorensen T."/>
        </authorList>
    </citation>
    <scope>NUCLEOTIDE SEQUENCE [LARGE SCALE GENOMIC DNA]</scope>
    <source>
        <strain evidence="1 2">CBS 117206</strain>
    </source>
</reference>
<dbReference type="EMBL" id="JAQQWP010000004">
    <property type="protein sequence ID" value="KAK8121325.1"/>
    <property type="molecule type" value="Genomic_DNA"/>
</dbReference>
<name>A0AAW0R2A0_9PEZI</name>
<organism evidence="1 2">
    <name type="scientific">Apiospora kogelbergensis</name>
    <dbReference type="NCBI Taxonomy" id="1337665"/>
    <lineage>
        <taxon>Eukaryota</taxon>
        <taxon>Fungi</taxon>
        <taxon>Dikarya</taxon>
        <taxon>Ascomycota</taxon>
        <taxon>Pezizomycotina</taxon>
        <taxon>Sordariomycetes</taxon>
        <taxon>Xylariomycetidae</taxon>
        <taxon>Amphisphaeriales</taxon>
        <taxon>Apiosporaceae</taxon>
        <taxon>Apiospora</taxon>
    </lineage>
</organism>
<dbReference type="Proteomes" id="UP001392437">
    <property type="component" value="Unassembled WGS sequence"/>
</dbReference>
<gene>
    <name evidence="1" type="ORF">PG999_005445</name>
</gene>
<protein>
    <submittedName>
        <fullName evidence="1">Uncharacterized protein</fullName>
    </submittedName>
</protein>
<evidence type="ECO:0000313" key="1">
    <source>
        <dbReference type="EMBL" id="KAK8121325.1"/>
    </source>
</evidence>
<evidence type="ECO:0000313" key="2">
    <source>
        <dbReference type="Proteomes" id="UP001392437"/>
    </source>
</evidence>
<accession>A0AAW0R2A0</accession>